<evidence type="ECO:0000313" key="2">
    <source>
        <dbReference type="Proteomes" id="UP000482960"/>
    </source>
</evidence>
<protein>
    <submittedName>
        <fullName evidence="1">Uncharacterized protein</fullName>
    </submittedName>
</protein>
<reference evidence="1 2" key="2">
    <citation type="submission" date="2020-03" db="EMBL/GenBank/DDBJ databases">
        <authorList>
            <person name="Ichikawa N."/>
            <person name="Kimura A."/>
            <person name="Kitahashi Y."/>
            <person name="Uohara A."/>
        </authorList>
    </citation>
    <scope>NUCLEOTIDE SEQUENCE [LARGE SCALE GENOMIC DNA]</scope>
    <source>
        <strain evidence="1 2">NBRC 108638</strain>
    </source>
</reference>
<proteinExistence type="predicted"/>
<sequence>MELRDAYPMGAGIRSWRRTLRLDRGDPAAVVVTDAWELADPGRVDLRLLAAAPVEVVAPGLLHAGGLAIRYDPALLTPAVEAVPLDDDELARVWGPALYRVTLSGQALVASHTLTAGRLLSR</sequence>
<name>A0A6V8LAW6_9ACTN</name>
<dbReference type="EMBL" id="BLPG01000001">
    <property type="protein sequence ID" value="GFJ94352.1"/>
    <property type="molecule type" value="Genomic_DNA"/>
</dbReference>
<evidence type="ECO:0000313" key="1">
    <source>
        <dbReference type="EMBL" id="GFJ94352.1"/>
    </source>
</evidence>
<gene>
    <name evidence="1" type="ORF">Prum_079940</name>
</gene>
<reference evidence="1 2" key="1">
    <citation type="submission" date="2020-03" db="EMBL/GenBank/DDBJ databases">
        <title>Whole genome shotgun sequence of Phytohabitans rumicis NBRC 108638.</title>
        <authorList>
            <person name="Komaki H."/>
            <person name="Tamura T."/>
        </authorList>
    </citation>
    <scope>NUCLEOTIDE SEQUENCE [LARGE SCALE GENOMIC DNA]</scope>
    <source>
        <strain evidence="1 2">NBRC 108638</strain>
    </source>
</reference>
<comment type="caution">
    <text evidence="1">The sequence shown here is derived from an EMBL/GenBank/DDBJ whole genome shotgun (WGS) entry which is preliminary data.</text>
</comment>
<dbReference type="AlphaFoldDB" id="A0A6V8LAW6"/>
<accession>A0A6V8LAW6</accession>
<organism evidence="1 2">
    <name type="scientific">Phytohabitans rumicis</name>
    <dbReference type="NCBI Taxonomy" id="1076125"/>
    <lineage>
        <taxon>Bacteria</taxon>
        <taxon>Bacillati</taxon>
        <taxon>Actinomycetota</taxon>
        <taxon>Actinomycetes</taxon>
        <taxon>Micromonosporales</taxon>
        <taxon>Micromonosporaceae</taxon>
    </lineage>
</organism>
<keyword evidence="2" id="KW-1185">Reference proteome</keyword>
<dbReference type="Proteomes" id="UP000482960">
    <property type="component" value="Unassembled WGS sequence"/>
</dbReference>